<accession>A0AAD7ZCC7</accession>
<comment type="caution">
    <text evidence="5">The sequence shown here is derived from an EMBL/GenBank/DDBJ whole genome shotgun (WGS) entry which is preliminary data.</text>
</comment>
<evidence type="ECO:0000313" key="6">
    <source>
        <dbReference type="Proteomes" id="UP001233999"/>
    </source>
</evidence>
<dbReference type="AlphaFoldDB" id="A0AAD7ZCC7"/>
<name>A0AAD7ZCC7_DIPPU</name>
<dbReference type="PROSITE" id="PS51029">
    <property type="entry name" value="MADF"/>
    <property type="match status" value="1"/>
</dbReference>
<dbReference type="EMBL" id="JASPKZ010009347">
    <property type="protein sequence ID" value="KAJ9577770.1"/>
    <property type="molecule type" value="Genomic_DNA"/>
</dbReference>
<evidence type="ECO:0000256" key="1">
    <source>
        <dbReference type="PROSITE-ProRule" id="PRU00371"/>
    </source>
</evidence>
<dbReference type="Pfam" id="PF02944">
    <property type="entry name" value="BESS"/>
    <property type="match status" value="1"/>
</dbReference>
<feature type="domain" description="BESS" evidence="4">
    <location>
        <begin position="219"/>
        <end position="258"/>
    </location>
</feature>
<evidence type="ECO:0008006" key="7">
    <source>
        <dbReference type="Google" id="ProtNLM"/>
    </source>
</evidence>
<dbReference type="PROSITE" id="PS51031">
    <property type="entry name" value="BESS"/>
    <property type="match status" value="1"/>
</dbReference>
<organism evidence="5 6">
    <name type="scientific">Diploptera punctata</name>
    <name type="common">Pacific beetle cockroach</name>
    <dbReference type="NCBI Taxonomy" id="6984"/>
    <lineage>
        <taxon>Eukaryota</taxon>
        <taxon>Metazoa</taxon>
        <taxon>Ecdysozoa</taxon>
        <taxon>Arthropoda</taxon>
        <taxon>Hexapoda</taxon>
        <taxon>Insecta</taxon>
        <taxon>Pterygota</taxon>
        <taxon>Neoptera</taxon>
        <taxon>Polyneoptera</taxon>
        <taxon>Dictyoptera</taxon>
        <taxon>Blattodea</taxon>
        <taxon>Blaberoidea</taxon>
        <taxon>Blaberidae</taxon>
        <taxon>Diplopterinae</taxon>
        <taxon>Diploptera</taxon>
    </lineage>
</organism>
<evidence type="ECO:0000313" key="5">
    <source>
        <dbReference type="EMBL" id="KAJ9577770.1"/>
    </source>
</evidence>
<dbReference type="GO" id="GO:0005634">
    <property type="term" value="C:nucleus"/>
    <property type="evidence" value="ECO:0007669"/>
    <property type="project" value="UniProtKB-SubCell"/>
</dbReference>
<proteinExistence type="predicted"/>
<feature type="region of interest" description="Disordered" evidence="2">
    <location>
        <begin position="128"/>
        <end position="161"/>
    </location>
</feature>
<dbReference type="Proteomes" id="UP001233999">
    <property type="component" value="Unassembled WGS sequence"/>
</dbReference>
<dbReference type="InterPro" id="IPR006578">
    <property type="entry name" value="MADF-dom"/>
</dbReference>
<keyword evidence="6" id="KW-1185">Reference proteome</keyword>
<reference evidence="5" key="2">
    <citation type="submission" date="2023-05" db="EMBL/GenBank/DDBJ databases">
        <authorList>
            <person name="Fouks B."/>
        </authorList>
    </citation>
    <scope>NUCLEOTIDE SEQUENCE</scope>
    <source>
        <strain evidence="5">Stay&amp;Tobe</strain>
        <tissue evidence="5">Testes</tissue>
    </source>
</reference>
<protein>
    <recommendedName>
        <fullName evidence="7">Transcription factor Adf-1</fullName>
    </recommendedName>
</protein>
<dbReference type="SMART" id="SM00595">
    <property type="entry name" value="MADF"/>
    <property type="match status" value="1"/>
</dbReference>
<evidence type="ECO:0000259" key="4">
    <source>
        <dbReference type="PROSITE" id="PS51031"/>
    </source>
</evidence>
<evidence type="ECO:0000256" key="2">
    <source>
        <dbReference type="SAM" id="MobiDB-lite"/>
    </source>
</evidence>
<dbReference type="GO" id="GO:0003677">
    <property type="term" value="F:DNA binding"/>
    <property type="evidence" value="ECO:0007669"/>
    <property type="project" value="InterPro"/>
</dbReference>
<evidence type="ECO:0000259" key="3">
    <source>
        <dbReference type="PROSITE" id="PS51029"/>
    </source>
</evidence>
<comment type="subcellular location">
    <subcellularLocation>
        <location evidence="1">Nucleus</location>
    </subcellularLocation>
</comment>
<dbReference type="PANTHER" id="PTHR12243:SF67">
    <property type="entry name" value="COREPRESSOR OF PANGOLIN, ISOFORM A-RELATED"/>
    <property type="match status" value="1"/>
</dbReference>
<dbReference type="Pfam" id="PF10545">
    <property type="entry name" value="MADF_DNA_bdg"/>
    <property type="match status" value="1"/>
</dbReference>
<reference evidence="5" key="1">
    <citation type="journal article" date="2023" name="IScience">
        <title>Live-bearing cockroach genome reveals convergent evolutionary mechanisms linked to viviparity in insects and beyond.</title>
        <authorList>
            <person name="Fouks B."/>
            <person name="Harrison M.C."/>
            <person name="Mikhailova A.A."/>
            <person name="Marchal E."/>
            <person name="English S."/>
            <person name="Carruthers M."/>
            <person name="Jennings E.C."/>
            <person name="Chiamaka E.L."/>
            <person name="Frigard R.A."/>
            <person name="Pippel M."/>
            <person name="Attardo G.M."/>
            <person name="Benoit J.B."/>
            <person name="Bornberg-Bauer E."/>
            <person name="Tobe S.S."/>
        </authorList>
    </citation>
    <scope>NUCLEOTIDE SEQUENCE</scope>
    <source>
        <strain evidence="5">Stay&amp;Tobe</strain>
    </source>
</reference>
<gene>
    <name evidence="5" type="ORF">L9F63_005652</name>
</gene>
<dbReference type="InterPro" id="IPR004210">
    <property type="entry name" value="BESS_motif"/>
</dbReference>
<dbReference type="InterPro" id="IPR039353">
    <property type="entry name" value="TF_Adf1"/>
</dbReference>
<sequence length="265" mass="30751">MVSKEDVISAVCSRPVLWDPAHVNRNEKVIVNSTWQEVARELKTNEDELRAKWSNLKAYYMKEIKRLEKRRLEDGPCTQSHWPYFSQMSFLTEITQEREPNNIFEDSYNKTAGGLLYVKPEEPQFCESDTSTISFHSPKPTDALTDERKQDDNESIGESDSTIPFLKDNALIGESDSTIPPCPHPNSKCSNTIACKRKQDDEMVVIAQKKVYRTECNTEDDDMMFFRSLLSDFKSLPRESRLLLKFKYVELLYNEVRSRTNVPKT</sequence>
<feature type="domain" description="MADF" evidence="3">
    <location>
        <begin position="6"/>
        <end position="96"/>
    </location>
</feature>
<keyword evidence="1" id="KW-0539">Nucleus</keyword>
<dbReference type="PANTHER" id="PTHR12243">
    <property type="entry name" value="MADF DOMAIN TRANSCRIPTION FACTOR"/>
    <property type="match status" value="1"/>
</dbReference>